<dbReference type="PANTHER" id="PTHR16201:SF37">
    <property type="entry name" value="PQ-LOOP REPEAT-CONTAINING PROTEIN"/>
    <property type="match status" value="1"/>
</dbReference>
<name>A0A3F2Y5J7_DEKBR</name>
<dbReference type="GeneID" id="64576249"/>
<dbReference type="EMBL" id="CABFWN010000002">
    <property type="protein sequence ID" value="VUG17718.1"/>
    <property type="molecule type" value="Genomic_DNA"/>
</dbReference>
<dbReference type="Gene3D" id="1.20.1280.290">
    <property type="match status" value="1"/>
</dbReference>
<evidence type="ECO:0000313" key="8">
    <source>
        <dbReference type="EMBL" id="QOU19105.1"/>
    </source>
</evidence>
<keyword evidence="3 6" id="KW-1133">Transmembrane helix</keyword>
<evidence type="ECO:0000256" key="3">
    <source>
        <dbReference type="ARBA" id="ARBA00022989"/>
    </source>
</evidence>
<protein>
    <submittedName>
        <fullName evidence="9">DEBR0S2_14642g1_1</fullName>
    </submittedName>
</protein>
<evidence type="ECO:0000256" key="2">
    <source>
        <dbReference type="ARBA" id="ARBA00022692"/>
    </source>
</evidence>
<dbReference type="Proteomes" id="UP000663131">
    <property type="component" value="Chromosome 5"/>
</dbReference>
<feature type="transmembrane region" description="Helical" evidence="6">
    <location>
        <begin position="71"/>
        <end position="90"/>
    </location>
</feature>
<reference evidence="8" key="4">
    <citation type="journal article" name="BMC Genomics">
        <title>New genome assemblies reveal patterns of domestication and adaptation across Brettanomyces (Dekkera) species.</title>
        <authorList>
            <person name="Roach M.J."/>
            <person name="Borneman A.R."/>
        </authorList>
    </citation>
    <scope>NUCLEOTIDE SEQUENCE</scope>
    <source>
        <strain evidence="8">UCD 2041</strain>
    </source>
</reference>
<reference evidence="9 10" key="1">
    <citation type="submission" date="2019-07" db="EMBL/GenBank/DDBJ databases">
        <authorList>
            <person name="Friedrich A."/>
            <person name="Schacherer J."/>
        </authorList>
    </citation>
    <scope>NUCLEOTIDE SEQUENCE [LARGE SCALE GENOMIC DNA]</scope>
</reference>
<feature type="transmembrane region" description="Helical" evidence="6">
    <location>
        <begin position="192"/>
        <end position="214"/>
    </location>
</feature>
<keyword evidence="2 6" id="KW-0812">Transmembrane</keyword>
<dbReference type="RefSeq" id="XP_041135598.1">
    <property type="nucleotide sequence ID" value="XM_041282822.1"/>
</dbReference>
<dbReference type="EMBL" id="CP063133">
    <property type="protein sequence ID" value="QOU19105.1"/>
    <property type="molecule type" value="Genomic_DNA"/>
</dbReference>
<dbReference type="OMA" id="WRIRYRK"/>
<dbReference type="Proteomes" id="UP000478008">
    <property type="component" value="Unassembled WGS sequence"/>
</dbReference>
<dbReference type="GO" id="GO:0016020">
    <property type="term" value="C:membrane"/>
    <property type="evidence" value="ECO:0007669"/>
    <property type="project" value="UniProtKB-SubCell"/>
</dbReference>
<organism evidence="9 10">
    <name type="scientific">Dekkera bruxellensis</name>
    <name type="common">Brettanomyces custersii</name>
    <dbReference type="NCBI Taxonomy" id="5007"/>
    <lineage>
        <taxon>Eukaryota</taxon>
        <taxon>Fungi</taxon>
        <taxon>Dikarya</taxon>
        <taxon>Ascomycota</taxon>
        <taxon>Saccharomycotina</taxon>
        <taxon>Pichiomycetes</taxon>
        <taxon>Pichiales</taxon>
        <taxon>Pichiaceae</taxon>
        <taxon>Brettanomyces</taxon>
    </lineage>
</organism>
<dbReference type="InterPro" id="IPR051415">
    <property type="entry name" value="LAAT-1"/>
</dbReference>
<feature type="transmembrane region" description="Helical" evidence="6">
    <location>
        <begin position="6"/>
        <end position="29"/>
    </location>
</feature>
<gene>
    <name evidence="8" type="ORF">BRETT_004326</name>
    <name evidence="9" type="ORF">DEBR0S2_14642G</name>
    <name evidence="7" type="ORF">HII12_003348</name>
</gene>
<keyword evidence="10" id="KW-1185">Reference proteome</keyword>
<evidence type="ECO:0000313" key="7">
    <source>
        <dbReference type="EMBL" id="KAF6009802.1"/>
    </source>
</evidence>
<feature type="transmembrane region" description="Helical" evidence="6">
    <location>
        <begin position="41"/>
        <end position="59"/>
    </location>
</feature>
<evidence type="ECO:0000256" key="6">
    <source>
        <dbReference type="SAM" id="Phobius"/>
    </source>
</evidence>
<dbReference type="AlphaFoldDB" id="A0A3F2Y5J7"/>
<sequence length="283" mass="31945">MSHADIANILGTIGTVLWCIQLSPQIYFLWKKKDATGFPPIFMFLWAASGVPFSIYFVGSDSYIPMQVQPQMFTLLCSIAWIQSMYYPPYSYPKRKCIGYAVTFYAISLACELGFGITLKKVYLNGTHWPMLVFGIIASVLLVAGLVPPYFELAKRQGQVVGINFFFLAMDSSGAIFSMASNCVDKIDIMAMILYILVIVMEAGIFTSQLVWWLRIGRKQKNNIDSGDKVNENECLQEVDLNSIDLESQRSLSESQVQQDRERQANLKKEETLTHQSKCNSSD</sequence>
<dbReference type="EMBL" id="JABCYN010000030">
    <property type="protein sequence ID" value="KAF6009802.1"/>
    <property type="molecule type" value="Genomic_DNA"/>
</dbReference>
<comment type="subcellular location">
    <subcellularLocation>
        <location evidence="1">Membrane</location>
        <topology evidence="1">Multi-pass membrane protein</topology>
    </subcellularLocation>
</comment>
<dbReference type="Proteomes" id="UP000568158">
    <property type="component" value="Unassembled WGS sequence"/>
</dbReference>
<evidence type="ECO:0000256" key="5">
    <source>
        <dbReference type="SAM" id="MobiDB-lite"/>
    </source>
</evidence>
<evidence type="ECO:0000313" key="10">
    <source>
        <dbReference type="Proteomes" id="UP000478008"/>
    </source>
</evidence>
<feature type="compositionally biased region" description="Basic and acidic residues" evidence="5">
    <location>
        <begin position="259"/>
        <end position="273"/>
    </location>
</feature>
<keyword evidence="4 6" id="KW-0472">Membrane</keyword>
<dbReference type="Pfam" id="PF04193">
    <property type="entry name" value="PQ-loop"/>
    <property type="match status" value="1"/>
</dbReference>
<reference evidence="8" key="3">
    <citation type="submission" date="2020-10" db="EMBL/GenBank/DDBJ databases">
        <authorList>
            <person name="Palmer J.M."/>
        </authorList>
    </citation>
    <scope>NUCLEOTIDE SEQUENCE</scope>
    <source>
        <strain evidence="8">UCD 2041</strain>
    </source>
</reference>
<feature type="compositionally biased region" description="Polar residues" evidence="5">
    <location>
        <begin position="274"/>
        <end position="283"/>
    </location>
</feature>
<dbReference type="InterPro" id="IPR006603">
    <property type="entry name" value="PQ-loop_rpt"/>
</dbReference>
<accession>A0A3F2Y5J7</accession>
<dbReference type="KEGG" id="bbrx:BRETT_004326"/>
<dbReference type="OrthoDB" id="407617at2759"/>
<dbReference type="SMART" id="SM00679">
    <property type="entry name" value="CTNS"/>
    <property type="match status" value="2"/>
</dbReference>
<reference evidence="7 11" key="2">
    <citation type="journal article" date="2020" name="Appl. Microbiol. Biotechnol.">
        <title>Targeted gene deletion in Brettanomyces bruxellensis with an expression-free CRISPR-Cas9 system.</title>
        <authorList>
            <person name="Varela C."/>
            <person name="Bartel C."/>
            <person name="Onetto C."/>
            <person name="Borneman A."/>
        </authorList>
    </citation>
    <scope>NUCLEOTIDE SEQUENCE [LARGE SCALE GENOMIC DNA]</scope>
    <source>
        <strain evidence="7 11">AWRI1613</strain>
    </source>
</reference>
<feature type="region of interest" description="Disordered" evidence="5">
    <location>
        <begin position="250"/>
        <end position="283"/>
    </location>
</feature>
<evidence type="ECO:0000313" key="11">
    <source>
        <dbReference type="Proteomes" id="UP000568158"/>
    </source>
</evidence>
<feature type="transmembrane region" description="Helical" evidence="6">
    <location>
        <begin position="129"/>
        <end position="148"/>
    </location>
</feature>
<evidence type="ECO:0000256" key="4">
    <source>
        <dbReference type="ARBA" id="ARBA00023136"/>
    </source>
</evidence>
<evidence type="ECO:0000313" key="9">
    <source>
        <dbReference type="EMBL" id="VUG17718.1"/>
    </source>
</evidence>
<feature type="transmembrane region" description="Helical" evidence="6">
    <location>
        <begin position="160"/>
        <end position="180"/>
    </location>
</feature>
<evidence type="ECO:0000256" key="1">
    <source>
        <dbReference type="ARBA" id="ARBA00004141"/>
    </source>
</evidence>
<proteinExistence type="predicted"/>
<dbReference type="PANTHER" id="PTHR16201">
    <property type="entry name" value="SEVEN TRANSMEMBRANE PROTEIN 1-RELATED"/>
    <property type="match status" value="1"/>
</dbReference>
<feature type="transmembrane region" description="Helical" evidence="6">
    <location>
        <begin position="97"/>
        <end position="117"/>
    </location>
</feature>